<dbReference type="Proteomes" id="UP001183682">
    <property type="component" value="Unassembled WGS sequence"/>
</dbReference>
<dbReference type="RefSeq" id="WP_121262124.1">
    <property type="nucleotide sequence ID" value="NZ_JARPZN010000002.1"/>
</dbReference>
<gene>
    <name evidence="2" type="ORF">P7E30_05200</name>
</gene>
<reference evidence="2" key="1">
    <citation type="submission" date="2023-03" db="EMBL/GenBank/DDBJ databases">
        <authorList>
            <person name="Shen W."/>
            <person name="Cai J."/>
        </authorList>
    </citation>
    <scope>NUCLEOTIDE SEQUENCE</scope>
    <source>
        <strain evidence="2">K69-2</strain>
    </source>
</reference>
<dbReference type="EMBL" id="JARPZN010000002">
    <property type="protein sequence ID" value="MDT2689610.1"/>
    <property type="molecule type" value="Genomic_DNA"/>
</dbReference>
<feature type="transmembrane region" description="Helical" evidence="1">
    <location>
        <begin position="12"/>
        <end position="33"/>
    </location>
</feature>
<comment type="caution">
    <text evidence="2">The sequence shown here is derived from an EMBL/GenBank/DDBJ whole genome shotgun (WGS) entry which is preliminary data.</text>
</comment>
<evidence type="ECO:0000256" key="1">
    <source>
        <dbReference type="SAM" id="Phobius"/>
    </source>
</evidence>
<keyword evidence="1" id="KW-0812">Transmembrane</keyword>
<keyword evidence="1" id="KW-0472">Membrane</keyword>
<evidence type="ECO:0000313" key="3">
    <source>
        <dbReference type="Proteomes" id="UP001183682"/>
    </source>
</evidence>
<organism evidence="2 3">
    <name type="scientific">Enterococcus gallinarum</name>
    <dbReference type="NCBI Taxonomy" id="1353"/>
    <lineage>
        <taxon>Bacteria</taxon>
        <taxon>Bacillati</taxon>
        <taxon>Bacillota</taxon>
        <taxon>Bacilli</taxon>
        <taxon>Lactobacillales</taxon>
        <taxon>Enterococcaceae</taxon>
        <taxon>Enterococcus</taxon>
    </lineage>
</organism>
<keyword evidence="1" id="KW-1133">Transmembrane helix</keyword>
<protein>
    <submittedName>
        <fullName evidence="2">Uncharacterized protein</fullName>
    </submittedName>
</protein>
<sequence>MNKEKSGGLGFLSILTLIFVVAKLFGVIAWSWWLVFTPVLIGAGLTVLILIIAVIAAAVSD</sequence>
<proteinExistence type="predicted"/>
<name>A0AAE4HQC2_ENTGA</name>
<dbReference type="AlphaFoldDB" id="A0AAE4HQC2"/>
<feature type="transmembrane region" description="Helical" evidence="1">
    <location>
        <begin position="39"/>
        <end position="59"/>
    </location>
</feature>
<evidence type="ECO:0000313" key="2">
    <source>
        <dbReference type="EMBL" id="MDT2689610.1"/>
    </source>
</evidence>
<accession>A0AAE4HQC2</accession>